<evidence type="ECO:0008006" key="10">
    <source>
        <dbReference type="Google" id="ProtNLM"/>
    </source>
</evidence>
<dbReference type="GO" id="GO:0045337">
    <property type="term" value="P:farnesyl diphosphate biosynthetic process"/>
    <property type="evidence" value="ECO:0007669"/>
    <property type="project" value="TreeGrafter"/>
</dbReference>
<dbReference type="PANTHER" id="PTHR11525:SF0">
    <property type="entry name" value="FARNESYL PYROPHOSPHATE SYNTHASE"/>
    <property type="match status" value="1"/>
</dbReference>
<dbReference type="InterPro" id="IPR033749">
    <property type="entry name" value="Polyprenyl_synt_CS"/>
</dbReference>
<dbReference type="EMBL" id="LGRX02009799">
    <property type="protein sequence ID" value="KAK3271380.1"/>
    <property type="molecule type" value="Genomic_DNA"/>
</dbReference>
<evidence type="ECO:0000256" key="2">
    <source>
        <dbReference type="ARBA" id="ARBA00006706"/>
    </source>
</evidence>
<dbReference type="SUPFAM" id="SSF48576">
    <property type="entry name" value="Terpenoid synthases"/>
    <property type="match status" value="1"/>
</dbReference>
<dbReference type="SFLD" id="SFLDG01017">
    <property type="entry name" value="Polyprenyl_Transferase_Like"/>
    <property type="match status" value="1"/>
</dbReference>
<dbReference type="CDD" id="cd00685">
    <property type="entry name" value="Trans_IPPS_HT"/>
    <property type="match status" value="1"/>
</dbReference>
<sequence length="325" mass="37005">MPNFDICKPGLLGVAALSAAAGLYAVYKLSQKPARPPPYSASSVAPKPDGKNDREVFMQVYEQIRADILYDKADHPRDVVKWIEEMIDYNIVGGKMTRGLTVIHAVRCLKPELLEDEEMCFRFCALGWCIEWLQATFLIADDIMDDSITRRGKPCWYKVEHVKMNAVNDILMLEALMFRVLRMYFKGLPYYADIMDLFHDLGYDTTAGELCDLITAPIGQVDLDRYSMEKYNHIVKYKTSLYTFCLPVIGAMMCCGITDAKRLESAREFCCLIGEFFQIQDDYLDCYGDPQVIGKVGTDIEDNKCSWLVCQALLIADEKQTAFLK</sequence>
<feature type="region of interest" description="Disordered" evidence="7">
    <location>
        <begin position="32"/>
        <end position="51"/>
    </location>
</feature>
<dbReference type="Proteomes" id="UP001190700">
    <property type="component" value="Unassembled WGS sequence"/>
</dbReference>
<proteinExistence type="inferred from homology"/>
<dbReference type="InterPro" id="IPR008949">
    <property type="entry name" value="Isoprenoid_synthase_dom_sf"/>
</dbReference>
<comment type="cofactor">
    <cofactor evidence="1">
        <name>Mg(2+)</name>
        <dbReference type="ChEBI" id="CHEBI:18420"/>
    </cofactor>
</comment>
<reference evidence="8 9" key="1">
    <citation type="journal article" date="2015" name="Genome Biol. Evol.">
        <title>Comparative Genomics of a Bacterivorous Green Alga Reveals Evolutionary Causalities and Consequences of Phago-Mixotrophic Mode of Nutrition.</title>
        <authorList>
            <person name="Burns J.A."/>
            <person name="Paasch A."/>
            <person name="Narechania A."/>
            <person name="Kim E."/>
        </authorList>
    </citation>
    <scope>NUCLEOTIDE SEQUENCE [LARGE SCALE GENOMIC DNA]</scope>
    <source>
        <strain evidence="8 9">PLY_AMNH</strain>
    </source>
</reference>
<dbReference type="SFLD" id="SFLDS00005">
    <property type="entry name" value="Isoprenoid_Synthase_Type_I"/>
    <property type="match status" value="1"/>
</dbReference>
<dbReference type="Gene3D" id="1.10.600.10">
    <property type="entry name" value="Farnesyl Diphosphate Synthase"/>
    <property type="match status" value="1"/>
</dbReference>
<name>A0AAE0G529_9CHLO</name>
<keyword evidence="9" id="KW-1185">Reference proteome</keyword>
<dbReference type="GO" id="GO:0004161">
    <property type="term" value="F:dimethylallyltranstransferase activity"/>
    <property type="evidence" value="ECO:0007669"/>
    <property type="project" value="TreeGrafter"/>
</dbReference>
<evidence type="ECO:0000256" key="1">
    <source>
        <dbReference type="ARBA" id="ARBA00001946"/>
    </source>
</evidence>
<evidence type="ECO:0000256" key="5">
    <source>
        <dbReference type="ARBA" id="ARBA00022842"/>
    </source>
</evidence>
<comment type="caution">
    <text evidence="8">The sequence shown here is derived from an EMBL/GenBank/DDBJ whole genome shotgun (WGS) entry which is preliminary data.</text>
</comment>
<evidence type="ECO:0000256" key="3">
    <source>
        <dbReference type="ARBA" id="ARBA00022679"/>
    </source>
</evidence>
<keyword evidence="3 6" id="KW-0808">Transferase</keyword>
<dbReference type="PANTHER" id="PTHR11525">
    <property type="entry name" value="FARNESYL-PYROPHOSPHATE SYNTHETASE"/>
    <property type="match status" value="1"/>
</dbReference>
<dbReference type="GO" id="GO:0005737">
    <property type="term" value="C:cytoplasm"/>
    <property type="evidence" value="ECO:0007669"/>
    <property type="project" value="TreeGrafter"/>
</dbReference>
<dbReference type="GO" id="GO:0004337">
    <property type="term" value="F:(2E,6E)-farnesyl diphosphate synthase activity"/>
    <property type="evidence" value="ECO:0007669"/>
    <property type="project" value="TreeGrafter"/>
</dbReference>
<evidence type="ECO:0000313" key="9">
    <source>
        <dbReference type="Proteomes" id="UP001190700"/>
    </source>
</evidence>
<protein>
    <recommendedName>
        <fullName evidence="10">Farnesyl pyrophosphate synthase</fullName>
    </recommendedName>
</protein>
<accession>A0AAE0G529</accession>
<dbReference type="PROSITE" id="PS00723">
    <property type="entry name" value="POLYPRENYL_SYNTHASE_1"/>
    <property type="match status" value="1"/>
</dbReference>
<dbReference type="InterPro" id="IPR000092">
    <property type="entry name" value="Polyprenyl_synt"/>
</dbReference>
<evidence type="ECO:0000256" key="6">
    <source>
        <dbReference type="RuleBase" id="RU004466"/>
    </source>
</evidence>
<keyword evidence="4" id="KW-0479">Metal-binding</keyword>
<dbReference type="Pfam" id="PF00348">
    <property type="entry name" value="polyprenyl_synt"/>
    <property type="match status" value="1"/>
</dbReference>
<comment type="similarity">
    <text evidence="2 6">Belongs to the FPP/GGPP synthase family.</text>
</comment>
<dbReference type="AlphaFoldDB" id="A0AAE0G529"/>
<dbReference type="PROSITE" id="PS00444">
    <property type="entry name" value="POLYPRENYL_SYNTHASE_2"/>
    <property type="match status" value="1"/>
</dbReference>
<evidence type="ECO:0000256" key="7">
    <source>
        <dbReference type="SAM" id="MobiDB-lite"/>
    </source>
</evidence>
<evidence type="ECO:0000256" key="4">
    <source>
        <dbReference type="ARBA" id="ARBA00022723"/>
    </source>
</evidence>
<feature type="non-terminal residue" evidence="8">
    <location>
        <position position="325"/>
    </location>
</feature>
<keyword evidence="5" id="KW-0460">Magnesium</keyword>
<evidence type="ECO:0000313" key="8">
    <source>
        <dbReference type="EMBL" id="KAK3271380.1"/>
    </source>
</evidence>
<organism evidence="8 9">
    <name type="scientific">Cymbomonas tetramitiformis</name>
    <dbReference type="NCBI Taxonomy" id="36881"/>
    <lineage>
        <taxon>Eukaryota</taxon>
        <taxon>Viridiplantae</taxon>
        <taxon>Chlorophyta</taxon>
        <taxon>Pyramimonadophyceae</taxon>
        <taxon>Pyramimonadales</taxon>
        <taxon>Pyramimonadaceae</taxon>
        <taxon>Cymbomonas</taxon>
    </lineage>
</organism>
<gene>
    <name evidence="8" type="ORF">CYMTET_20264</name>
</gene>
<dbReference type="GO" id="GO:0046872">
    <property type="term" value="F:metal ion binding"/>
    <property type="evidence" value="ECO:0007669"/>
    <property type="project" value="UniProtKB-KW"/>
</dbReference>
<dbReference type="InterPro" id="IPR039702">
    <property type="entry name" value="FPS1-like"/>
</dbReference>